<dbReference type="CDD" id="cd00009">
    <property type="entry name" value="AAA"/>
    <property type="match status" value="1"/>
</dbReference>
<dbReference type="InterPro" id="IPR055414">
    <property type="entry name" value="LRR_R13L4/SHOC2-like"/>
</dbReference>
<evidence type="ECO:0000313" key="9">
    <source>
        <dbReference type="EMBL" id="MED6147937.1"/>
    </source>
</evidence>
<dbReference type="Pfam" id="PF23598">
    <property type="entry name" value="LRR_14"/>
    <property type="match status" value="1"/>
</dbReference>
<feature type="compositionally biased region" description="Basic and acidic residues" evidence="7">
    <location>
        <begin position="297"/>
        <end position="329"/>
    </location>
</feature>
<sequence>MAIPIPIPEFVQEYTVNLVSNYVTNQLDYVWNYEKKFEELRRVVKQLQEDRDRVHDKAEEDEDRYGREIYNDVKVWLDQVDEVISKYEKFEEEHRKNGEYPLSFSNLETRHSRSKEAEDIQETIRKLQQEKHDRVSHFPSSSSIGFAFANVDYEAFVSREEVKGNITRALKDSRARAIGVHGSPGVGKTTLVIEVANQARKDNLFNVVIMVNVTKSPDIRKIQGQIAEMLEMKLEEETELVRANRIQRRLKKEKENTLIILDDMSVKLDLDMLGLGIASETYSDDIDYQKNLVVQEERKPSVADDNVPPDKNKTKQNPKDGAAEEREKISAGSGKVKTEERHKGCKVLLISEMRTVLSQMGVKSSLIFSVNSLNDKEAETLFKKRAGIDDKNELGKIATEISKRCDGLPMSIVTTAKALKNQNPSVWEDARLKLQRQRLIGTAEYSTSYSNDHFSMQNIVRNAALSIASEDNHVFRLTKGKIDEWPDEEKLENYTEMFLQHCDFIEEFPRSIRCPRVRVFQIDNNDPHLKIPDSFFQEMKELRVLILTGIHLSPLPSSIGCLTKLRMLCLEHCKIDENSLRIIGELKNLRILSFSGSDIERLPVELKNLSKLQIFDISNCSKLGHIPSNLISSLTRLEELYMRNTSIQWKVNNVQENQSENASLSELGNLNELTNLDLQIPSAAHLPKNLFFDRLQNYKIIVGSSERYSKQEFKMPEKYELVRFLAIQQKNGFDIHSQNEIKMLFERVENLLLEKFNGVQDLFYELNLKGFPCLKKLFIVSNSDICSLINPIDRKHSEMAFPKLELLDLYKLKKLEKICSFSCELSKPSFGKLKSIKIKLCSALKNVFQISLVRFLTSLETIQVSECSSLKDIVHEEDTTSQSGSLEFPELRHLSLRSLVEFVGFDPVLLDVNTRILFHGKVGVTKLERLEMSSIQIDHIWNDGQSSQFGNLIHLDVNNCCNLEYLLSLSVAKGLVNLQNLSISECEQMKHIFKQEQPRDVSKKDSIFPKLKTIKLSSMKRLSKIWSSAVRKDSFRKLDTLIIEKCDKLVHVFPSYLAGIFRSLSSLRVTNCKSMEAIFDLDFEIKDAKDVTRLQEVHLETLPKLEHVLRWRENQEGIFDFNHLQKMYVQDCEKLENIFPVYVATSLENLEYLVVLDCIRLREIVAKGKEEDIKKDGELELPKLTTLNFSKLPKLKSFYPGVNGLGCPLLNELSIELCDNLELFREETVDASSGKETILFPEVVINNLKSMQIEWQHAKSSTRYRRDNLEELRLSRLKKTDVIYSFLHSNPNLKSLWLKDCSFQVLMPLDRPANFKSLGVVPKLKSLKLTNLISLKEIGFEHDVILQRIESLILKNCNLLNTIAPSSVSLTYLTNLEVVDCKKLKFLMSLSTAGSLVQLNIMKVIGCESLKEIVSEQRDEDKGEKEEENVSKVNIVFKQLKALELVSLRNLESFCNSKGCLFEFPSLEKLVVSACPKMESFSQEVKSTPILQKIYVVHDKEKKSWYWKGSVQTTIEYMFKKKKFLDGMDKISVDEHPYLQEVWQFDTNGLQKDWFYNLESLTLEYCKFESYAIPSNVLCCLKRLKELDVRSCDKLKAIFEMNNTRGTFQLKKLYLSWLPNMTHVWQKDNQGISCFQNLQEMIVNSCDKLETLFPTALARDLRMLEQLDVRYCDELLEIIGEEDGENERTEAEEGTAEKCVFPRLTQLKLKGLPQLTCFCSTMLALGCNELHVIDVTDCNKLQLFEEDSTSITIHPTFSNIKDISEVEHLCLNSKVTSVLFSLLSQATDEVKLQYLNVLKLSFDDDVNGKSSLPLHLLGTPNLEKLEICNSITIKEIFSSQLDIPNIISNNGMLGNLKQLYLFDLFELNSISGLEHLPKLQLLDVSECPSLTTLVLQSGSNLKELKLSRCNGLACLFTSRTARMLKHLEEMCIYNCKSIKEIVGKDEHDETQQNQEIKFEQLERIRLEALESLECFYPGNATLQLPYLIQVEILKCPKVRIFSRGQINAESFRGIRYSDNQDDYLVFHSDLNSSLEMLFLHQFQGHLALHDFPELEQKWLGSQEIPSHWSFSKLESLKVEGCEFLSDAVMPSHLLPLLENLEVLCVQKSDRVKAIFDLKDTPTHDPNMIVTLRLKKLILKQLPNLSHIWNNDPNGSLGFTLEEVIVNECKNIKSLFPASVVKDNVQRLDVSSCAKLVEIVTNDEAAKKEANEEVTIFSKLTSLKLSDLPNLKSICSEMQIIDSSDVDGFGKSSSCVLLPSYLLHCLSKLEELQVEKCDFVEAIFDVIDAPTHDKNVIVIPLKTLILKQLPNLSHIWNDDLKESLSFTLEEITVNECKSIKTLFPASVAKDNIEKLDVSSCAELVEIVTNDEAAKKEANKEVTIFTKLTSLTLSDLPYLRSICSEMQIIDSSEKSSSSVLLPSYLLPCLSKLKKLQVEKCDSVEAIFDVIDAPKLVENMIVIPLKTLTLKQLQNLSHIWNDDPNGSLGFTLEEVIVNECKSIKSLFPASVAKDNIQRLDVSSCAELVEIVANNEAAKKEANKEVKIFTKLTSLTLSDLPNLKSICSEMLIIDSSDVDGFEKSSSSVLLPSYLLPCISMLKQLQVEKCDSVEAIFDVIDAPMLDANVIVIPLETLILKQLPNLSHIWNNDPNGSLSFTLEEVTVNECKSIKSLFPASVAKDNIEKLDVSSCAELVEIVARDESATEEASKELAVFPKLTLLLLQDLPILDCICSGMQILDWPLLEKLNVYDCGNVKVLATNSPSSQRSYPQDRDIITIENHSILSTGTVAPHLVKLSLNKEDIVTGEKELLHVDLQNIETLTLQNFHDESDVFPNDLFSKVSVPNIKKLQLIDSAFEELFQSQKPEIEQLTKILSRLKRLKLKNLYKLKSIGLEQSWAAVLLENLDVLKVLECSSLTNLVPPTVQSFSGLTELHVEGCAGLKYLFTSSTAKGLVALDELSVSNCESLETVVLHEESDKAEDHVIFPELWDLSLSKLPRLASFYTGKSTLKFRWLMCVSITQCKSMKTFSYGNLVAHKLEPVDIDEDLWSNVDLNTAIRQQFEKGKEATLS</sequence>
<evidence type="ECO:0000256" key="7">
    <source>
        <dbReference type="SAM" id="MobiDB-lite"/>
    </source>
</evidence>
<dbReference type="InterPro" id="IPR027417">
    <property type="entry name" value="P-loop_NTPase"/>
</dbReference>
<keyword evidence="6" id="KW-0175">Coiled coil</keyword>
<dbReference type="PANTHER" id="PTHR33463:SF196">
    <property type="entry name" value="NB-ARC DOMAIN DISEASE RESISTANCE PROTEIN"/>
    <property type="match status" value="1"/>
</dbReference>
<evidence type="ECO:0000256" key="1">
    <source>
        <dbReference type="ARBA" id="ARBA00008894"/>
    </source>
</evidence>
<dbReference type="Pfam" id="PF23247">
    <property type="entry name" value="LRR_RPS2"/>
    <property type="match status" value="11"/>
</dbReference>
<feature type="region of interest" description="Disordered" evidence="7">
    <location>
        <begin position="297"/>
        <end position="338"/>
    </location>
</feature>
<dbReference type="SUPFAM" id="SSF52058">
    <property type="entry name" value="L domain-like"/>
    <property type="match status" value="3"/>
</dbReference>
<dbReference type="Pfam" id="PF00931">
    <property type="entry name" value="NB-ARC"/>
    <property type="match status" value="1"/>
</dbReference>
<feature type="coiled-coil region" evidence="6">
    <location>
        <begin position="30"/>
        <end position="64"/>
    </location>
</feature>
<comment type="similarity">
    <text evidence="1">Belongs to the disease resistance NB-LRR family.</text>
</comment>
<dbReference type="PRINTS" id="PR00364">
    <property type="entry name" value="DISEASERSIST"/>
</dbReference>
<proteinExistence type="inferred from homology"/>
<dbReference type="SUPFAM" id="SSF52047">
    <property type="entry name" value="RNI-like"/>
    <property type="match status" value="2"/>
</dbReference>
<dbReference type="SMART" id="SM00382">
    <property type="entry name" value="AAA"/>
    <property type="match status" value="1"/>
</dbReference>
<dbReference type="EMBL" id="JASCZI010090939">
    <property type="protein sequence ID" value="MED6147937.1"/>
    <property type="molecule type" value="Genomic_DNA"/>
</dbReference>
<dbReference type="InterPro" id="IPR057135">
    <property type="entry name" value="At4g27190-like_LRR"/>
</dbReference>
<organism evidence="9 10">
    <name type="scientific">Stylosanthes scabra</name>
    <dbReference type="NCBI Taxonomy" id="79078"/>
    <lineage>
        <taxon>Eukaryota</taxon>
        <taxon>Viridiplantae</taxon>
        <taxon>Streptophyta</taxon>
        <taxon>Embryophyta</taxon>
        <taxon>Tracheophyta</taxon>
        <taxon>Spermatophyta</taxon>
        <taxon>Magnoliopsida</taxon>
        <taxon>eudicotyledons</taxon>
        <taxon>Gunneridae</taxon>
        <taxon>Pentapetalae</taxon>
        <taxon>rosids</taxon>
        <taxon>fabids</taxon>
        <taxon>Fabales</taxon>
        <taxon>Fabaceae</taxon>
        <taxon>Papilionoideae</taxon>
        <taxon>50 kb inversion clade</taxon>
        <taxon>dalbergioids sensu lato</taxon>
        <taxon>Dalbergieae</taxon>
        <taxon>Pterocarpus clade</taxon>
        <taxon>Stylosanthes</taxon>
    </lineage>
</organism>
<keyword evidence="2" id="KW-0677">Repeat</keyword>
<evidence type="ECO:0000259" key="8">
    <source>
        <dbReference type="SMART" id="SM00382"/>
    </source>
</evidence>
<evidence type="ECO:0000256" key="6">
    <source>
        <dbReference type="SAM" id="Coils"/>
    </source>
</evidence>
<evidence type="ECO:0000256" key="4">
    <source>
        <dbReference type="ARBA" id="ARBA00022821"/>
    </source>
</evidence>
<dbReference type="InterPro" id="IPR042197">
    <property type="entry name" value="Apaf_helical"/>
</dbReference>
<reference evidence="9 10" key="1">
    <citation type="journal article" date="2023" name="Plants (Basel)">
        <title>Bridging the Gap: Combining Genomics and Transcriptomics Approaches to Understand Stylosanthes scabra, an Orphan Legume from the Brazilian Caatinga.</title>
        <authorList>
            <person name="Ferreira-Neto J.R.C."/>
            <person name="da Silva M.D."/>
            <person name="Binneck E."/>
            <person name="de Melo N.F."/>
            <person name="da Silva R.H."/>
            <person name="de Melo A.L.T.M."/>
            <person name="Pandolfi V."/>
            <person name="Bustamante F.O."/>
            <person name="Brasileiro-Vidal A.C."/>
            <person name="Benko-Iseppon A.M."/>
        </authorList>
    </citation>
    <scope>NUCLEOTIDE SEQUENCE [LARGE SCALE GENOMIC DNA]</scope>
    <source>
        <tissue evidence="9">Leaves</tissue>
    </source>
</reference>
<dbReference type="Gene3D" id="3.40.50.300">
    <property type="entry name" value="P-loop containing nucleotide triphosphate hydrolases"/>
    <property type="match status" value="1"/>
</dbReference>
<dbReference type="InterPro" id="IPR032675">
    <property type="entry name" value="LRR_dom_sf"/>
</dbReference>
<dbReference type="InterPro" id="IPR003593">
    <property type="entry name" value="AAA+_ATPase"/>
</dbReference>
<protein>
    <recommendedName>
        <fullName evidence="8">AAA+ ATPase domain-containing protein</fullName>
    </recommendedName>
</protein>
<name>A0ABU6TGW8_9FABA</name>
<evidence type="ECO:0000256" key="3">
    <source>
        <dbReference type="ARBA" id="ARBA00022741"/>
    </source>
</evidence>
<keyword evidence="4" id="KW-0611">Plant defense</keyword>
<keyword evidence="5" id="KW-0067">ATP-binding</keyword>
<feature type="domain" description="AAA+ ATPase" evidence="8">
    <location>
        <begin position="174"/>
        <end position="392"/>
    </location>
</feature>
<accession>A0ABU6TGW8</accession>
<evidence type="ECO:0000313" key="10">
    <source>
        <dbReference type="Proteomes" id="UP001341840"/>
    </source>
</evidence>
<dbReference type="PANTHER" id="PTHR33463">
    <property type="entry name" value="NB-ARC DOMAIN-CONTAINING PROTEIN-RELATED"/>
    <property type="match status" value="1"/>
</dbReference>
<dbReference type="InterPro" id="IPR002182">
    <property type="entry name" value="NB-ARC"/>
</dbReference>
<keyword evidence="10" id="KW-1185">Reference proteome</keyword>
<keyword evidence="3" id="KW-0547">Nucleotide-binding</keyword>
<dbReference type="Gene3D" id="3.80.10.10">
    <property type="entry name" value="Ribonuclease Inhibitor"/>
    <property type="match status" value="9"/>
</dbReference>
<evidence type="ECO:0000256" key="2">
    <source>
        <dbReference type="ARBA" id="ARBA00022737"/>
    </source>
</evidence>
<dbReference type="SUPFAM" id="SSF52540">
    <property type="entry name" value="P-loop containing nucleoside triphosphate hydrolases"/>
    <property type="match status" value="1"/>
</dbReference>
<dbReference type="Gene3D" id="1.10.8.430">
    <property type="entry name" value="Helical domain of apoptotic protease-activating factors"/>
    <property type="match status" value="1"/>
</dbReference>
<comment type="caution">
    <text evidence="9">The sequence shown here is derived from an EMBL/GenBank/DDBJ whole genome shotgun (WGS) entry which is preliminary data.</text>
</comment>
<dbReference type="Proteomes" id="UP001341840">
    <property type="component" value="Unassembled WGS sequence"/>
</dbReference>
<evidence type="ECO:0000256" key="5">
    <source>
        <dbReference type="ARBA" id="ARBA00022840"/>
    </source>
</evidence>
<dbReference type="InterPro" id="IPR050905">
    <property type="entry name" value="Plant_NBS-LRR"/>
</dbReference>
<gene>
    <name evidence="9" type="ORF">PIB30_048501</name>
</gene>